<evidence type="ECO:0000256" key="11">
    <source>
        <dbReference type="ARBA" id="ARBA00022840"/>
    </source>
</evidence>
<dbReference type="FunFam" id="3.30.200.20:FF:000394">
    <property type="entry name" value="Leucine-rich repeat receptor-like protein kinase"/>
    <property type="match status" value="1"/>
</dbReference>
<evidence type="ECO:0000256" key="4">
    <source>
        <dbReference type="ARBA" id="ARBA00022614"/>
    </source>
</evidence>
<evidence type="ECO:0000313" key="20">
    <source>
        <dbReference type="EMBL" id="VYS53844.1"/>
    </source>
</evidence>
<dbReference type="InterPro" id="IPR017441">
    <property type="entry name" value="Protein_kinase_ATP_BS"/>
</dbReference>
<reference evidence="20 21" key="1">
    <citation type="submission" date="2019-11" db="EMBL/GenBank/DDBJ databases">
        <authorList>
            <person name="Jiao W.-B."/>
            <person name="Schneeberger K."/>
        </authorList>
    </citation>
    <scope>NUCLEOTIDE SEQUENCE [LARGE SCALE GENOMIC DNA]</scope>
    <source>
        <strain evidence="21">cv. An-1</strain>
    </source>
</reference>
<evidence type="ECO:0000256" key="6">
    <source>
        <dbReference type="ARBA" id="ARBA00022692"/>
    </source>
</evidence>
<dbReference type="CDD" id="cd14066">
    <property type="entry name" value="STKc_IRAK"/>
    <property type="match status" value="1"/>
</dbReference>
<feature type="signal peptide" evidence="18">
    <location>
        <begin position="1"/>
        <end position="19"/>
    </location>
</feature>
<dbReference type="InterPro" id="IPR032675">
    <property type="entry name" value="LRR_dom_sf"/>
</dbReference>
<keyword evidence="14" id="KW-0675">Receptor</keyword>
<dbReference type="ExpressionAtlas" id="A0A654EX45">
    <property type="expression patterns" value="baseline and differential"/>
</dbReference>
<feature type="binding site" evidence="15">
    <location>
        <position position="605"/>
    </location>
    <ligand>
        <name>ATP</name>
        <dbReference type="ChEBI" id="CHEBI:30616"/>
    </ligand>
</feature>
<evidence type="ECO:0000256" key="7">
    <source>
        <dbReference type="ARBA" id="ARBA00022729"/>
    </source>
</evidence>
<dbReference type="PROSITE" id="PS00107">
    <property type="entry name" value="PROTEIN_KINASE_ATP"/>
    <property type="match status" value="1"/>
</dbReference>
<keyword evidence="13 17" id="KW-0472">Membrane</keyword>
<keyword evidence="7 18" id="KW-0732">Signal</keyword>
<evidence type="ECO:0000256" key="8">
    <source>
        <dbReference type="ARBA" id="ARBA00022737"/>
    </source>
</evidence>
<comment type="subcellular location">
    <subcellularLocation>
        <location evidence="1">Membrane</location>
        <topology evidence="1">Single-pass membrane protein</topology>
    </subcellularLocation>
</comment>
<dbReference type="InterPro" id="IPR001611">
    <property type="entry name" value="Leu-rich_rpt"/>
</dbReference>
<name>A0A654EX45_ARATH</name>
<keyword evidence="8" id="KW-0677">Repeat</keyword>
<dbReference type="GO" id="GO:0016020">
    <property type="term" value="C:membrane"/>
    <property type="evidence" value="ECO:0007669"/>
    <property type="project" value="UniProtKB-SubCell"/>
</dbReference>
<dbReference type="InterPro" id="IPR008271">
    <property type="entry name" value="Ser/Thr_kinase_AS"/>
</dbReference>
<evidence type="ECO:0000256" key="3">
    <source>
        <dbReference type="ARBA" id="ARBA00022553"/>
    </source>
</evidence>
<evidence type="ECO:0000256" key="18">
    <source>
        <dbReference type="SAM" id="SignalP"/>
    </source>
</evidence>
<dbReference type="AlphaFoldDB" id="A0A654EX45"/>
<dbReference type="InterPro" id="IPR011009">
    <property type="entry name" value="Kinase-like_dom_sf"/>
</dbReference>
<dbReference type="Gene3D" id="3.30.200.20">
    <property type="entry name" value="Phosphorylase Kinase, domain 1"/>
    <property type="match status" value="1"/>
</dbReference>
<keyword evidence="4" id="KW-0433">Leucine-rich repeat</keyword>
<dbReference type="SUPFAM" id="SSF56112">
    <property type="entry name" value="Protein kinase-like (PK-like)"/>
    <property type="match status" value="1"/>
</dbReference>
<dbReference type="Pfam" id="PF00560">
    <property type="entry name" value="LRR_1"/>
    <property type="match status" value="1"/>
</dbReference>
<evidence type="ECO:0000256" key="14">
    <source>
        <dbReference type="ARBA" id="ARBA00023170"/>
    </source>
</evidence>
<dbReference type="PANTHER" id="PTHR45631:SF124">
    <property type="entry name" value="LEUCINE-RICH REPEAT PROTEIN KINASE FAMILY PROTEIN"/>
    <property type="match status" value="1"/>
</dbReference>
<keyword evidence="5" id="KW-0808">Transferase</keyword>
<dbReference type="EMBL" id="CACRSJ010000105">
    <property type="protein sequence ID" value="VYS53844.1"/>
    <property type="molecule type" value="Genomic_DNA"/>
</dbReference>
<dbReference type="Pfam" id="PF00069">
    <property type="entry name" value="Pkinase"/>
    <property type="match status" value="1"/>
</dbReference>
<evidence type="ECO:0000256" key="13">
    <source>
        <dbReference type="ARBA" id="ARBA00023136"/>
    </source>
</evidence>
<dbReference type="FunFam" id="1.10.510.10:FF:000146">
    <property type="entry name" value="LRR receptor-like serine/threonine-protein kinase IOS1"/>
    <property type="match status" value="1"/>
</dbReference>
<dbReference type="SMART" id="SM00220">
    <property type="entry name" value="S_TKc"/>
    <property type="match status" value="1"/>
</dbReference>
<dbReference type="PANTHER" id="PTHR45631">
    <property type="entry name" value="OS07G0107800 PROTEIN-RELATED"/>
    <property type="match status" value="1"/>
</dbReference>
<dbReference type="FunFam" id="3.80.10.10:FF:000129">
    <property type="entry name" value="Leucine-rich repeat receptor-like kinase"/>
    <property type="match status" value="1"/>
</dbReference>
<dbReference type="PROSITE" id="PS50011">
    <property type="entry name" value="PROTEIN_KINASE_DOM"/>
    <property type="match status" value="1"/>
</dbReference>
<feature type="region of interest" description="Disordered" evidence="16">
    <location>
        <begin position="534"/>
        <end position="559"/>
    </location>
</feature>
<organism evidence="20 21">
    <name type="scientific">Arabidopsis thaliana</name>
    <name type="common">Mouse-ear cress</name>
    <dbReference type="NCBI Taxonomy" id="3702"/>
    <lineage>
        <taxon>Eukaryota</taxon>
        <taxon>Viridiplantae</taxon>
        <taxon>Streptophyta</taxon>
        <taxon>Embryophyta</taxon>
        <taxon>Tracheophyta</taxon>
        <taxon>Spermatophyta</taxon>
        <taxon>Magnoliopsida</taxon>
        <taxon>eudicotyledons</taxon>
        <taxon>Gunneridae</taxon>
        <taxon>Pentapetalae</taxon>
        <taxon>rosids</taxon>
        <taxon>malvids</taxon>
        <taxon>Brassicales</taxon>
        <taxon>Brassicaceae</taxon>
        <taxon>Camelineae</taxon>
        <taxon>Arabidopsis</taxon>
    </lineage>
</organism>
<accession>A0A654EX45</accession>
<keyword evidence="2" id="KW-0723">Serine/threonine-protein kinase</keyword>
<proteinExistence type="predicted"/>
<evidence type="ECO:0000256" key="9">
    <source>
        <dbReference type="ARBA" id="ARBA00022741"/>
    </source>
</evidence>
<dbReference type="Proteomes" id="UP000426265">
    <property type="component" value="Unassembled WGS sequence"/>
</dbReference>
<feature type="domain" description="Protein kinase" evidence="19">
    <location>
        <begin position="577"/>
        <end position="850"/>
    </location>
</feature>
<keyword evidence="12 17" id="KW-1133">Transmembrane helix</keyword>
<keyword evidence="3" id="KW-0597">Phosphoprotein</keyword>
<feature type="compositionally biased region" description="Polar residues" evidence="16">
    <location>
        <begin position="546"/>
        <end position="559"/>
    </location>
</feature>
<dbReference type="Pfam" id="PF12819">
    <property type="entry name" value="Malectin_like"/>
    <property type="match status" value="1"/>
</dbReference>
<evidence type="ECO:0000259" key="19">
    <source>
        <dbReference type="PROSITE" id="PS50011"/>
    </source>
</evidence>
<feature type="transmembrane region" description="Helical" evidence="17">
    <location>
        <begin position="505"/>
        <end position="529"/>
    </location>
</feature>
<feature type="chain" id="PRO_5025056969" description="Protein kinase domain-containing protein" evidence="18">
    <location>
        <begin position="20"/>
        <end position="884"/>
    </location>
</feature>
<dbReference type="SUPFAM" id="SSF52058">
    <property type="entry name" value="L domain-like"/>
    <property type="match status" value="1"/>
</dbReference>
<evidence type="ECO:0000256" key="15">
    <source>
        <dbReference type="PROSITE-ProRule" id="PRU10141"/>
    </source>
</evidence>
<dbReference type="GO" id="GO:0005524">
    <property type="term" value="F:ATP binding"/>
    <property type="evidence" value="ECO:0007669"/>
    <property type="project" value="UniProtKB-UniRule"/>
</dbReference>
<keyword evidence="6 17" id="KW-0812">Transmembrane</keyword>
<gene>
    <name evidence="20" type="ORF">AN1_LOCUS9302</name>
</gene>
<evidence type="ECO:0000256" key="1">
    <source>
        <dbReference type="ARBA" id="ARBA00004167"/>
    </source>
</evidence>
<evidence type="ECO:0000256" key="12">
    <source>
        <dbReference type="ARBA" id="ARBA00022989"/>
    </source>
</evidence>
<keyword evidence="10" id="KW-0418">Kinase</keyword>
<dbReference type="Gene3D" id="2.60.120.430">
    <property type="entry name" value="Galactose-binding lectin"/>
    <property type="match status" value="1"/>
</dbReference>
<dbReference type="Gene3D" id="1.10.510.10">
    <property type="entry name" value="Transferase(Phosphotransferase) domain 1"/>
    <property type="match status" value="1"/>
</dbReference>
<evidence type="ECO:0000313" key="21">
    <source>
        <dbReference type="Proteomes" id="UP000426265"/>
    </source>
</evidence>
<dbReference type="InterPro" id="IPR024788">
    <property type="entry name" value="Malectin-like_Carb-bd_dom"/>
</dbReference>
<evidence type="ECO:0000256" key="2">
    <source>
        <dbReference type="ARBA" id="ARBA00022527"/>
    </source>
</evidence>
<dbReference type="InterPro" id="IPR000719">
    <property type="entry name" value="Prot_kinase_dom"/>
</dbReference>
<dbReference type="Gene3D" id="3.80.10.10">
    <property type="entry name" value="Ribonuclease Inhibitor"/>
    <property type="match status" value="1"/>
</dbReference>
<evidence type="ECO:0000256" key="10">
    <source>
        <dbReference type="ARBA" id="ARBA00022777"/>
    </source>
</evidence>
<evidence type="ECO:0000256" key="16">
    <source>
        <dbReference type="SAM" id="MobiDB-lite"/>
    </source>
</evidence>
<dbReference type="GO" id="GO:0004674">
    <property type="term" value="F:protein serine/threonine kinase activity"/>
    <property type="evidence" value="ECO:0007669"/>
    <property type="project" value="UniProtKB-KW"/>
</dbReference>
<keyword evidence="11 15" id="KW-0067">ATP-binding</keyword>
<sequence length="884" mass="98891">MKIHLLLAMIGTFVVIIGAQDQEGFISLDCGLPSDESPYDDSFNGLTFTSDSTFIQTGKIDSVDKDLNINLSKQYLTLRYFPEGKRNCYSLDVKRGTTYLIVVSFVYGNYDGLNRDPNFDIHLGPNKWKRIDLDGEKEGTREEIIHKARSNSLDICLVKTGETLPIISAIEIRPLRNNTYVTQSGSLMMSFRVYLSNSDASIRYADDVHDRIWSPFNGSSHTHITTDLNINNSNAYEIPKNILQTAAIPRNASAPLIITWDPLPINAEVYLYMHFAEIQILEANETRQFDVILRGNFNHSGFSPTKLKVFTLYTEEPMKCGSEGCYLELVKTPNSTLPPLINAIEAYSVIEFSQLETSLSDVDAIKNIKNTYKLNKITWQGDPCLPQDLSWENIRCTYVDGSTPPTIISLDLSKTGLNGSIPQILQNFTQLQELDLSNNSLTGPVPIFLANMKTLSLINLSGNNLSGSVPQALLDREKEGLVLKLEGNPDLCKSSFCNTEKKNKFLLPVIASAASLVIVVVVVALFFVFRKKKPSPSNLHAPPSMPVSNPGHTSQSESTFTSKKIRFTYSEVQEMTNNFDKALGEGGFGVVYHGFVNVIEQVAVKLLSQSSSQGYKHFKAEVELLMRVHHINLVSLVGYCDEGEHLALIYEYMPNGDLKQHLSGKHGGFVLSWESRLKIVVDAALGLEYLHTGCVPPMVHRDIKTTNILLDQHLQAKLADFGLSRSFPIGNEKNVSTVVAGTPGYLDPEYYQTNWLTEKSDIYSFGIVLLEIISNRPIIQQSREKPHLVEWVSFMITKGDLRSIMDPNLHQDYDIGSVWKAIELAMSCVSLSSTRRPNMSRVVNELKECLISETSRIGEGRDMESKGSMEFSRDIYNEVIPQAR</sequence>
<protein>
    <recommendedName>
        <fullName evidence="19">Protein kinase domain-containing protein</fullName>
    </recommendedName>
</protein>
<keyword evidence="9 15" id="KW-0547">Nucleotide-binding</keyword>
<evidence type="ECO:0000256" key="5">
    <source>
        <dbReference type="ARBA" id="ARBA00022679"/>
    </source>
</evidence>
<evidence type="ECO:0000256" key="17">
    <source>
        <dbReference type="SAM" id="Phobius"/>
    </source>
</evidence>
<dbReference type="PROSITE" id="PS00108">
    <property type="entry name" value="PROTEIN_KINASE_ST"/>
    <property type="match status" value="1"/>
</dbReference>